<dbReference type="Proteomes" id="UP000185984">
    <property type="component" value="Unassembled WGS sequence"/>
</dbReference>
<gene>
    <name evidence="1" type="ORF">NIES1031_04205</name>
</gene>
<dbReference type="RefSeq" id="WP_073548245.1">
    <property type="nucleotide sequence ID" value="NZ_CAWMVK010000023.1"/>
</dbReference>
<sequence length="142" mass="16402">MNNKIILHNCGREDVLSFSSAMFKVGQLLEELEKFFHQYKLGKQISDSCNANNLNIPVRREAMSRSSSIIEHYEEWFDNGIACETLKIGAEGWQRGKIKINLQISLEFYPDLPEINNELDELQDVKSESPLDDIRQKIKQAN</sequence>
<organism evidence="1 2">
    <name type="scientific">Chroogloeocystis siderophila 5.2 s.c.1</name>
    <dbReference type="NCBI Taxonomy" id="247279"/>
    <lineage>
        <taxon>Bacteria</taxon>
        <taxon>Bacillati</taxon>
        <taxon>Cyanobacteriota</taxon>
        <taxon>Cyanophyceae</taxon>
        <taxon>Oscillatoriophycideae</taxon>
        <taxon>Chroococcales</taxon>
        <taxon>Chroococcaceae</taxon>
        <taxon>Chroogloeocystis</taxon>
    </lineage>
</organism>
<accession>A0A1U7HY00</accession>
<reference evidence="1 2" key="1">
    <citation type="submission" date="2016-11" db="EMBL/GenBank/DDBJ databases">
        <title>Draft Genome Sequences of Nine Cyanobacterial Strains from Diverse Habitats.</title>
        <authorList>
            <person name="Zhu T."/>
            <person name="Hou S."/>
            <person name="Lu X."/>
            <person name="Hess W.R."/>
        </authorList>
    </citation>
    <scope>NUCLEOTIDE SEQUENCE [LARGE SCALE GENOMIC DNA]</scope>
    <source>
        <strain evidence="1 2">5.2 s.c.1</strain>
    </source>
</reference>
<evidence type="ECO:0000313" key="2">
    <source>
        <dbReference type="Proteomes" id="UP000185984"/>
    </source>
</evidence>
<dbReference type="InterPro" id="IPR014971">
    <property type="entry name" value="KGK"/>
</dbReference>
<dbReference type="STRING" id="247279.NIES1031_04205"/>
<evidence type="ECO:0000313" key="1">
    <source>
        <dbReference type="EMBL" id="OKH28446.1"/>
    </source>
</evidence>
<name>A0A1U7HY00_9CHRO</name>
<dbReference type="EMBL" id="MRCC01000003">
    <property type="protein sequence ID" value="OKH28446.1"/>
    <property type="molecule type" value="Genomic_DNA"/>
</dbReference>
<keyword evidence="2" id="KW-1185">Reference proteome</keyword>
<evidence type="ECO:0008006" key="3">
    <source>
        <dbReference type="Google" id="ProtNLM"/>
    </source>
</evidence>
<proteinExistence type="predicted"/>
<comment type="caution">
    <text evidence="1">The sequence shown here is derived from an EMBL/GenBank/DDBJ whole genome shotgun (WGS) entry which is preliminary data.</text>
</comment>
<dbReference type="AlphaFoldDB" id="A0A1U7HY00"/>
<protein>
    <recommendedName>
        <fullName evidence="3">KGK family protein</fullName>
    </recommendedName>
</protein>
<dbReference type="OrthoDB" id="454733at2"/>
<dbReference type="Pfam" id="PF08872">
    <property type="entry name" value="KGK"/>
    <property type="match status" value="1"/>
</dbReference>